<organism evidence="2 3">
    <name type="scientific">Trifolium medium</name>
    <dbReference type="NCBI Taxonomy" id="97028"/>
    <lineage>
        <taxon>Eukaryota</taxon>
        <taxon>Viridiplantae</taxon>
        <taxon>Streptophyta</taxon>
        <taxon>Embryophyta</taxon>
        <taxon>Tracheophyta</taxon>
        <taxon>Spermatophyta</taxon>
        <taxon>Magnoliopsida</taxon>
        <taxon>eudicotyledons</taxon>
        <taxon>Gunneridae</taxon>
        <taxon>Pentapetalae</taxon>
        <taxon>rosids</taxon>
        <taxon>fabids</taxon>
        <taxon>Fabales</taxon>
        <taxon>Fabaceae</taxon>
        <taxon>Papilionoideae</taxon>
        <taxon>50 kb inversion clade</taxon>
        <taxon>NPAAA clade</taxon>
        <taxon>Hologalegina</taxon>
        <taxon>IRL clade</taxon>
        <taxon>Trifolieae</taxon>
        <taxon>Trifolium</taxon>
    </lineage>
</organism>
<keyword evidence="3" id="KW-1185">Reference proteome</keyword>
<feature type="region of interest" description="Disordered" evidence="1">
    <location>
        <begin position="80"/>
        <end position="109"/>
    </location>
</feature>
<dbReference type="AlphaFoldDB" id="A0A392QV12"/>
<sequence length="109" mass="12590">MEGETNQDRPDYTVIHIRYLILDNNALTIDTSVAASACVIAVYHLRYSREHRSIVGDRVQENSQYARSISGKGRYRSRSLSAFERRQQARHGDRRSQDSLEESISTESW</sequence>
<evidence type="ECO:0000313" key="2">
    <source>
        <dbReference type="EMBL" id="MCI28203.1"/>
    </source>
</evidence>
<accession>A0A392QV12</accession>
<name>A0A392QV12_9FABA</name>
<protein>
    <submittedName>
        <fullName evidence="2">Uncharacterized protein</fullName>
    </submittedName>
</protein>
<comment type="caution">
    <text evidence="2">The sequence shown here is derived from an EMBL/GenBank/DDBJ whole genome shotgun (WGS) entry which is preliminary data.</text>
</comment>
<dbReference type="Proteomes" id="UP000265520">
    <property type="component" value="Unassembled WGS sequence"/>
</dbReference>
<proteinExistence type="predicted"/>
<evidence type="ECO:0000256" key="1">
    <source>
        <dbReference type="SAM" id="MobiDB-lite"/>
    </source>
</evidence>
<evidence type="ECO:0000313" key="3">
    <source>
        <dbReference type="Proteomes" id="UP000265520"/>
    </source>
</evidence>
<feature type="compositionally biased region" description="Basic and acidic residues" evidence="1">
    <location>
        <begin position="83"/>
        <end position="98"/>
    </location>
</feature>
<dbReference type="EMBL" id="LXQA010164173">
    <property type="protein sequence ID" value="MCI28203.1"/>
    <property type="molecule type" value="Genomic_DNA"/>
</dbReference>
<reference evidence="2 3" key="1">
    <citation type="journal article" date="2018" name="Front. Plant Sci.">
        <title>Red Clover (Trifolium pratense) and Zigzag Clover (T. medium) - A Picture of Genomic Similarities and Differences.</title>
        <authorList>
            <person name="Dluhosova J."/>
            <person name="Istvanek J."/>
            <person name="Nedelnik J."/>
            <person name="Repkova J."/>
        </authorList>
    </citation>
    <scope>NUCLEOTIDE SEQUENCE [LARGE SCALE GENOMIC DNA]</scope>
    <source>
        <strain evidence="3">cv. 10/8</strain>
        <tissue evidence="2">Leaf</tissue>
    </source>
</reference>